<evidence type="ECO:0000256" key="1">
    <source>
        <dbReference type="ARBA" id="ARBA00007150"/>
    </source>
</evidence>
<protein>
    <recommendedName>
        <fullName evidence="7">Phosphatidylglycerol--prolipoprotein diacylglyceryl transferase</fullName>
        <ecNumber evidence="7">2.5.1.145</ecNumber>
    </recommendedName>
</protein>
<keyword evidence="4 7" id="KW-0812">Transmembrane</keyword>
<dbReference type="Proteomes" id="UP000244037">
    <property type="component" value="Unassembled WGS sequence"/>
</dbReference>
<gene>
    <name evidence="7" type="primary">lgt</name>
    <name evidence="8" type="ORF">C8N38_103136</name>
</gene>
<dbReference type="PANTHER" id="PTHR30589:SF0">
    <property type="entry name" value="PHOSPHATIDYLGLYCEROL--PROLIPOPROTEIN DIACYLGLYCERYL TRANSFERASE"/>
    <property type="match status" value="1"/>
</dbReference>
<dbReference type="NCBIfam" id="TIGR00544">
    <property type="entry name" value="lgt"/>
    <property type="match status" value="1"/>
</dbReference>
<keyword evidence="2 7" id="KW-1003">Cell membrane</keyword>
<comment type="catalytic activity">
    <reaction evidence="7">
        <text>L-cysteinyl-[prolipoprotein] + a 1,2-diacyl-sn-glycero-3-phospho-(1'-sn-glycerol) = an S-1,2-diacyl-sn-glyceryl-L-cysteinyl-[prolipoprotein] + sn-glycerol 1-phosphate + H(+)</text>
        <dbReference type="Rhea" id="RHEA:56712"/>
        <dbReference type="Rhea" id="RHEA-COMP:14679"/>
        <dbReference type="Rhea" id="RHEA-COMP:14680"/>
        <dbReference type="ChEBI" id="CHEBI:15378"/>
        <dbReference type="ChEBI" id="CHEBI:29950"/>
        <dbReference type="ChEBI" id="CHEBI:57685"/>
        <dbReference type="ChEBI" id="CHEBI:64716"/>
        <dbReference type="ChEBI" id="CHEBI:140658"/>
        <dbReference type="EC" id="2.5.1.145"/>
    </reaction>
</comment>
<evidence type="ECO:0000256" key="6">
    <source>
        <dbReference type="ARBA" id="ARBA00023136"/>
    </source>
</evidence>
<dbReference type="InterPro" id="IPR001640">
    <property type="entry name" value="Lgt"/>
</dbReference>
<feature type="transmembrane region" description="Helical" evidence="7">
    <location>
        <begin position="268"/>
        <end position="290"/>
    </location>
</feature>
<organism evidence="8 9">
    <name type="scientific">Rhodovulum kholense</name>
    <dbReference type="NCBI Taxonomy" id="453584"/>
    <lineage>
        <taxon>Bacteria</taxon>
        <taxon>Pseudomonadati</taxon>
        <taxon>Pseudomonadota</taxon>
        <taxon>Alphaproteobacteria</taxon>
        <taxon>Rhodobacterales</taxon>
        <taxon>Paracoccaceae</taxon>
        <taxon>Rhodovulum</taxon>
    </lineage>
</organism>
<feature type="transmembrane region" description="Helical" evidence="7">
    <location>
        <begin position="69"/>
        <end position="89"/>
    </location>
</feature>
<dbReference type="GO" id="GO:0005886">
    <property type="term" value="C:plasma membrane"/>
    <property type="evidence" value="ECO:0007669"/>
    <property type="project" value="UniProtKB-SubCell"/>
</dbReference>
<sequence length="296" mass="32512">MHAVLPFPDLTPEIFSISVFGFDFALRWYALAYIAGIVIGWRLVVALMRRERLWPASRPPMRPEQVEELLTWIVLGVILGGRLGFVLFYKPLYYLHAPWEIPILWHGGMAFHGGLLGVMAAVLLFTRKHGIPLLPAADALALATPPGLFFGRIANFINAELWGRPSDLPWAVVFPGEAAQYCPGWDSFPCARHPSQLYEAGLEGLLLGAVLLWLALARGTLKTPGRVAGTFFAGYGLARFAVEFVRQPDAQFTGPGNPLGLALHWQGYGLTMGQLLSLPMMALGLGLILVSARRRA</sequence>
<feature type="transmembrane region" description="Helical" evidence="7">
    <location>
        <begin position="197"/>
        <end position="216"/>
    </location>
</feature>
<comment type="similarity">
    <text evidence="1 7">Belongs to the Lgt family.</text>
</comment>
<evidence type="ECO:0000313" key="9">
    <source>
        <dbReference type="Proteomes" id="UP000244037"/>
    </source>
</evidence>
<dbReference type="RefSeq" id="WP_108024697.1">
    <property type="nucleotide sequence ID" value="NZ_QAYC01000003.1"/>
</dbReference>
<dbReference type="AlphaFoldDB" id="A0A8E2VN93"/>
<proteinExistence type="inferred from homology"/>
<evidence type="ECO:0000256" key="7">
    <source>
        <dbReference type="HAMAP-Rule" id="MF_01147"/>
    </source>
</evidence>
<dbReference type="EC" id="2.5.1.145" evidence="7"/>
<keyword evidence="5 7" id="KW-1133">Transmembrane helix</keyword>
<dbReference type="GO" id="GO:0042158">
    <property type="term" value="P:lipoprotein biosynthetic process"/>
    <property type="evidence" value="ECO:0007669"/>
    <property type="project" value="UniProtKB-UniRule"/>
</dbReference>
<keyword evidence="3 7" id="KW-0808">Transferase</keyword>
<reference evidence="8 9" key="1">
    <citation type="submission" date="2018-04" db="EMBL/GenBank/DDBJ databases">
        <title>Genomic Encyclopedia of Archaeal and Bacterial Type Strains, Phase II (KMG-II): from individual species to whole genera.</title>
        <authorList>
            <person name="Goeker M."/>
        </authorList>
    </citation>
    <scope>NUCLEOTIDE SEQUENCE [LARGE SCALE GENOMIC DNA]</scope>
    <source>
        <strain evidence="8 9">DSM 19783</strain>
    </source>
</reference>
<dbReference type="UniPathway" id="UPA00664"/>
<comment type="subcellular location">
    <subcellularLocation>
        <location evidence="7">Cell membrane</location>
        <topology evidence="7">Multi-pass membrane protein</topology>
    </subcellularLocation>
</comment>
<dbReference type="Pfam" id="PF01790">
    <property type="entry name" value="LGT"/>
    <property type="match status" value="1"/>
</dbReference>
<evidence type="ECO:0000256" key="2">
    <source>
        <dbReference type="ARBA" id="ARBA00022475"/>
    </source>
</evidence>
<keyword evidence="8" id="KW-0449">Lipoprotein</keyword>
<feature type="transmembrane region" description="Helical" evidence="7">
    <location>
        <begin position="28"/>
        <end position="48"/>
    </location>
</feature>
<dbReference type="OrthoDB" id="871140at2"/>
<dbReference type="GO" id="GO:0008961">
    <property type="term" value="F:phosphatidylglycerol-prolipoprotein diacylglyceryl transferase activity"/>
    <property type="evidence" value="ECO:0007669"/>
    <property type="project" value="UniProtKB-UniRule"/>
</dbReference>
<evidence type="ECO:0000256" key="5">
    <source>
        <dbReference type="ARBA" id="ARBA00022989"/>
    </source>
</evidence>
<dbReference type="PROSITE" id="PS01311">
    <property type="entry name" value="LGT"/>
    <property type="match status" value="1"/>
</dbReference>
<evidence type="ECO:0000313" key="8">
    <source>
        <dbReference type="EMBL" id="PTW50901.1"/>
    </source>
</evidence>
<keyword evidence="6 7" id="KW-0472">Membrane</keyword>
<feature type="transmembrane region" description="Helical" evidence="7">
    <location>
        <begin position="101"/>
        <end position="125"/>
    </location>
</feature>
<comment type="pathway">
    <text evidence="7">Protein modification; lipoprotein biosynthesis (diacylglyceryl transfer).</text>
</comment>
<dbReference type="EMBL" id="QAYC01000003">
    <property type="protein sequence ID" value="PTW50901.1"/>
    <property type="molecule type" value="Genomic_DNA"/>
</dbReference>
<comment type="caution">
    <text evidence="8">The sequence shown here is derived from an EMBL/GenBank/DDBJ whole genome shotgun (WGS) entry which is preliminary data.</text>
</comment>
<feature type="binding site" evidence="7">
    <location>
        <position position="152"/>
    </location>
    <ligand>
        <name>a 1,2-diacyl-sn-glycero-3-phospho-(1'-sn-glycerol)</name>
        <dbReference type="ChEBI" id="CHEBI:64716"/>
    </ligand>
</feature>
<evidence type="ECO:0000256" key="4">
    <source>
        <dbReference type="ARBA" id="ARBA00022692"/>
    </source>
</evidence>
<dbReference type="HAMAP" id="MF_01147">
    <property type="entry name" value="Lgt"/>
    <property type="match status" value="1"/>
</dbReference>
<accession>A0A8E2VN93</accession>
<keyword evidence="9" id="KW-1185">Reference proteome</keyword>
<name>A0A8E2VN93_9RHOB</name>
<comment type="function">
    <text evidence="7">Catalyzes the transfer of the diacylglyceryl group from phosphatidylglycerol to the sulfhydryl group of the N-terminal cysteine of a prolipoprotein, the first step in the formation of mature lipoproteins.</text>
</comment>
<dbReference type="PANTHER" id="PTHR30589">
    <property type="entry name" value="PROLIPOPROTEIN DIACYLGLYCERYL TRANSFERASE"/>
    <property type="match status" value="1"/>
</dbReference>
<evidence type="ECO:0000256" key="3">
    <source>
        <dbReference type="ARBA" id="ARBA00022679"/>
    </source>
</evidence>